<evidence type="ECO:0000256" key="1">
    <source>
        <dbReference type="SAM" id="Phobius"/>
    </source>
</evidence>
<dbReference type="HOGENOM" id="CLU_3314554_0_0_10"/>
<name>D1PAR8_9BACT</name>
<accession>D1PAR8</accession>
<protein>
    <submittedName>
        <fullName evidence="2">Uncharacterized protein</fullName>
    </submittedName>
</protein>
<keyword evidence="1" id="KW-1133">Transmembrane helix</keyword>
<gene>
    <name evidence="2" type="ORF">PREVCOP_04293</name>
</gene>
<evidence type="ECO:0000313" key="3">
    <source>
        <dbReference type="Proteomes" id="UP000004477"/>
    </source>
</evidence>
<dbReference type="PaxDb" id="537011-PREVCOP_04293"/>
<feature type="transmembrane region" description="Helical" evidence="1">
    <location>
        <begin position="12"/>
        <end position="38"/>
    </location>
</feature>
<sequence length="39" mass="4593">MTLSLFGYCSLLLLLPVIFVTFVIVRQSFYLFTLLLFYP</sequence>
<organism evidence="2 3">
    <name type="scientific">Segatella copri DSM 18205</name>
    <dbReference type="NCBI Taxonomy" id="537011"/>
    <lineage>
        <taxon>Bacteria</taxon>
        <taxon>Pseudomonadati</taxon>
        <taxon>Bacteroidota</taxon>
        <taxon>Bacteroidia</taxon>
        <taxon>Bacteroidales</taxon>
        <taxon>Prevotellaceae</taxon>
        <taxon>Segatella</taxon>
    </lineage>
</organism>
<proteinExistence type="predicted"/>
<dbReference type="Proteomes" id="UP000004477">
    <property type="component" value="Unassembled WGS sequence"/>
</dbReference>
<evidence type="ECO:0000313" key="2">
    <source>
        <dbReference type="EMBL" id="EFB36247.1"/>
    </source>
</evidence>
<keyword evidence="3" id="KW-1185">Reference proteome</keyword>
<reference evidence="2" key="1">
    <citation type="submission" date="2009-11" db="EMBL/GenBank/DDBJ databases">
        <authorList>
            <person name="Weinstock G."/>
            <person name="Sodergren E."/>
            <person name="Clifton S."/>
            <person name="Fulton L."/>
            <person name="Fulton B."/>
            <person name="Courtney L."/>
            <person name="Fronick C."/>
            <person name="Harrison M."/>
            <person name="Strong C."/>
            <person name="Farmer C."/>
            <person name="Delahaunty K."/>
            <person name="Markovic C."/>
            <person name="Hall O."/>
            <person name="Minx P."/>
            <person name="Tomlinson C."/>
            <person name="Mitreva M."/>
            <person name="Nelson J."/>
            <person name="Hou S."/>
            <person name="Wollam A."/>
            <person name="Pepin K.H."/>
            <person name="Johnson M."/>
            <person name="Bhonagiri V."/>
            <person name="Nash W.E."/>
            <person name="Warren W."/>
            <person name="Chinwalla A."/>
            <person name="Mardis E.R."/>
            <person name="Wilson R.K."/>
        </authorList>
    </citation>
    <scope>NUCLEOTIDE SEQUENCE [LARGE SCALE GENOMIC DNA]</scope>
    <source>
        <strain evidence="2">DSM 18205</strain>
    </source>
</reference>
<keyword evidence="1" id="KW-0812">Transmembrane</keyword>
<dbReference type="AlphaFoldDB" id="D1PAR8"/>
<keyword evidence="1" id="KW-0472">Membrane</keyword>
<comment type="caution">
    <text evidence="2">The sequence shown here is derived from an EMBL/GenBank/DDBJ whole genome shotgun (WGS) entry which is preliminary data.</text>
</comment>
<dbReference type="EMBL" id="ACBX02000009">
    <property type="protein sequence ID" value="EFB36247.1"/>
    <property type="molecule type" value="Genomic_DNA"/>
</dbReference>